<evidence type="ECO:0000256" key="1">
    <source>
        <dbReference type="ARBA" id="ARBA00004123"/>
    </source>
</evidence>
<evidence type="ECO:0000259" key="7">
    <source>
        <dbReference type="Pfam" id="PF05712"/>
    </source>
</evidence>
<feature type="domain" description="MRG" evidence="7">
    <location>
        <begin position="43"/>
        <end position="115"/>
    </location>
</feature>
<keyword evidence="5" id="KW-0539">Nucleus</keyword>
<evidence type="ECO:0000313" key="9">
    <source>
        <dbReference type="Proteomes" id="UP000188320"/>
    </source>
</evidence>
<feature type="compositionally biased region" description="Low complexity" evidence="6">
    <location>
        <begin position="12"/>
        <end position="28"/>
    </location>
</feature>
<comment type="subcellular location">
    <subcellularLocation>
        <location evidence="1">Nucleus</location>
    </subcellularLocation>
</comment>
<proteinExistence type="predicted"/>
<evidence type="ECO:0000256" key="5">
    <source>
        <dbReference type="ARBA" id="ARBA00023242"/>
    </source>
</evidence>
<dbReference type="InterPro" id="IPR026541">
    <property type="entry name" value="MRG_dom"/>
</dbReference>
<keyword evidence="3" id="KW-0805">Transcription regulation</keyword>
<keyword evidence="4" id="KW-0804">Transcription</keyword>
<evidence type="ECO:0000256" key="3">
    <source>
        <dbReference type="ARBA" id="ARBA00023015"/>
    </source>
</evidence>
<protein>
    <submittedName>
        <fullName evidence="8">Chromatin modification-related protein EAF3</fullName>
    </submittedName>
</protein>
<comment type="caution">
    <text evidence="8">The sequence shown here is derived from an EMBL/GenBank/DDBJ whole genome shotgun (WGS) entry which is preliminary data.</text>
</comment>
<feature type="compositionally biased region" description="Gly residues" evidence="6">
    <location>
        <begin position="1"/>
        <end position="11"/>
    </location>
</feature>
<dbReference type="GO" id="GO:0032221">
    <property type="term" value="C:Rpd3S complex"/>
    <property type="evidence" value="ECO:0007669"/>
    <property type="project" value="TreeGrafter"/>
</dbReference>
<keyword evidence="2" id="KW-0156">Chromatin regulator</keyword>
<dbReference type="PANTHER" id="PTHR10880:SF15">
    <property type="entry name" value="MSL COMPLEX SUBUNIT 3"/>
    <property type="match status" value="1"/>
</dbReference>
<organism evidence="8 9">
    <name type="scientific">Zancudomyces culisetae</name>
    <name type="common">Gut fungus</name>
    <name type="synonym">Smittium culisetae</name>
    <dbReference type="NCBI Taxonomy" id="1213189"/>
    <lineage>
        <taxon>Eukaryota</taxon>
        <taxon>Fungi</taxon>
        <taxon>Fungi incertae sedis</taxon>
        <taxon>Zoopagomycota</taxon>
        <taxon>Kickxellomycotina</taxon>
        <taxon>Harpellomycetes</taxon>
        <taxon>Harpellales</taxon>
        <taxon>Legeriomycetaceae</taxon>
        <taxon>Zancudomyces</taxon>
    </lineage>
</organism>
<dbReference type="EMBL" id="LSSK01000559">
    <property type="protein sequence ID" value="OMH82937.1"/>
    <property type="molecule type" value="Genomic_DNA"/>
</dbReference>
<reference evidence="9" key="1">
    <citation type="submission" date="2017-01" db="EMBL/GenBank/DDBJ databases">
        <authorList>
            <person name="Wang Y."/>
            <person name="White M."/>
            <person name="Kvist S."/>
            <person name="Moncalvo J.-M."/>
        </authorList>
    </citation>
    <scope>NUCLEOTIDE SEQUENCE [LARGE SCALE GENOMIC DNA]</scope>
    <source>
        <strain evidence="9">COL-18-3</strain>
    </source>
</reference>
<dbReference type="InterPro" id="IPR008676">
    <property type="entry name" value="MRG"/>
</dbReference>
<dbReference type="GO" id="GO:0035267">
    <property type="term" value="C:NuA4 histone acetyltransferase complex"/>
    <property type="evidence" value="ECO:0007669"/>
    <property type="project" value="TreeGrafter"/>
</dbReference>
<evidence type="ECO:0000256" key="2">
    <source>
        <dbReference type="ARBA" id="ARBA00022853"/>
    </source>
</evidence>
<gene>
    <name evidence="8" type="ORF">AX774_g3570</name>
</gene>
<dbReference type="GO" id="GO:0006355">
    <property type="term" value="P:regulation of DNA-templated transcription"/>
    <property type="evidence" value="ECO:0007669"/>
    <property type="project" value="InterPro"/>
</dbReference>
<dbReference type="GO" id="GO:0006325">
    <property type="term" value="P:chromatin organization"/>
    <property type="evidence" value="ECO:0007669"/>
    <property type="project" value="UniProtKB-KW"/>
</dbReference>
<dbReference type="Gene3D" id="1.10.274.30">
    <property type="entry name" value="MRG domain"/>
    <property type="match status" value="1"/>
</dbReference>
<feature type="compositionally biased region" description="Basic and acidic residues" evidence="6">
    <location>
        <begin position="31"/>
        <end position="61"/>
    </location>
</feature>
<dbReference type="InterPro" id="IPR038217">
    <property type="entry name" value="MRG_C_sf"/>
</dbReference>
<dbReference type="Pfam" id="PF05712">
    <property type="entry name" value="MRG"/>
    <property type="match status" value="1"/>
</dbReference>
<evidence type="ECO:0000313" key="8">
    <source>
        <dbReference type="EMBL" id="OMH82937.1"/>
    </source>
</evidence>
<dbReference type="AlphaFoldDB" id="A0A1R1PPP7"/>
<dbReference type="OrthoDB" id="124855at2759"/>
<dbReference type="PANTHER" id="PTHR10880">
    <property type="entry name" value="MORTALITY FACTOR 4-LIKE PROTEIN"/>
    <property type="match status" value="1"/>
</dbReference>
<keyword evidence="9" id="KW-1185">Reference proteome</keyword>
<dbReference type="Proteomes" id="UP000188320">
    <property type="component" value="Unassembled WGS sequence"/>
</dbReference>
<feature type="region of interest" description="Disordered" evidence="6">
    <location>
        <begin position="1"/>
        <end position="61"/>
    </location>
</feature>
<evidence type="ECO:0000256" key="4">
    <source>
        <dbReference type="ARBA" id="ARBA00023163"/>
    </source>
</evidence>
<dbReference type="PROSITE" id="PS51640">
    <property type="entry name" value="MRG"/>
    <property type="match status" value="1"/>
</dbReference>
<accession>A0A1R1PPP7</accession>
<name>A0A1R1PPP7_ZANCU</name>
<sequence>MSTPELGGGGSSSRKSLASGGSASTGASRLKSTDEVDYQRGRKRGRDASMDKEEEGSKKPEFKIVVPNHLKVKLIDDWEKITKDKLLIPLPRTPNVSQLFEKYYKYITENPEKRRNK</sequence>
<evidence type="ECO:0000256" key="6">
    <source>
        <dbReference type="SAM" id="MobiDB-lite"/>
    </source>
</evidence>